<name>A0A150HCU2_9MICO</name>
<dbReference type="Proteomes" id="UP000075357">
    <property type="component" value="Unassembled WGS sequence"/>
</dbReference>
<feature type="domain" description="Glycosyltransferase 2-like" evidence="1">
    <location>
        <begin position="23"/>
        <end position="150"/>
    </location>
</feature>
<dbReference type="PATRIC" id="fig|36807.3.peg.2206"/>
<dbReference type="Pfam" id="PF00535">
    <property type="entry name" value="Glycos_transf_2"/>
    <property type="match status" value="1"/>
</dbReference>
<reference evidence="2 3" key="1">
    <citation type="submission" date="2016-01" db="EMBL/GenBank/DDBJ databases">
        <title>Draft genome sequences of Microbacterium laevaniformans LCDC 91-0039 and the type strain of Microbacterium hominis LCDC 84-209.</title>
        <authorList>
            <person name="Bernier A.-M."/>
            <person name="Bernard K."/>
        </authorList>
    </citation>
    <scope>NUCLEOTIDE SEQUENCE [LARGE SCALE GENOMIC DNA]</scope>
    <source>
        <strain evidence="2 3">LCDC 91-0039</strain>
    </source>
</reference>
<dbReference type="SUPFAM" id="SSF53448">
    <property type="entry name" value="Nucleotide-diphospho-sugar transferases"/>
    <property type="match status" value="1"/>
</dbReference>
<sequence length="312" mass="35157">MARLARWQERYLRETAGSPMIDILLPYFGDSPHFRAAVKSVITQRSDGWRLICVEDASPSGDASKWLESLSDSRIFHHRNETNLGVAGNFAKCLELVSAPSFTIMGSDDIMLPHHLEVLEQCLSRHPEASFIQPGVEVIDDVGHRNTPLPDVVKRYLRPRTNRGDVSLAGEKLAVSLSRADWAYFPSVLWRSDEVLPIGFDSAYEIALDLGLMLDVALAGGTMVVTAPVSFQYRRHRASASMKAARSGFRFEQERKFFRDYEHRFEGVGWSRAAGVARRHMISRLNAFTEVPAAVAARDWNSAERLLRHTFL</sequence>
<protein>
    <submittedName>
        <fullName evidence="2">Putative glycosyltransferase EpsE</fullName>
        <ecNumber evidence="2">2.4.-.-</ecNumber>
    </submittedName>
</protein>
<evidence type="ECO:0000313" key="2">
    <source>
        <dbReference type="EMBL" id="KXZ59929.1"/>
    </source>
</evidence>
<gene>
    <name evidence="2" type="primary">epsE</name>
    <name evidence="2" type="ORF">Mlaev_02173</name>
</gene>
<dbReference type="InterPro" id="IPR029044">
    <property type="entry name" value="Nucleotide-diphossugar_trans"/>
</dbReference>
<keyword evidence="3" id="KW-1185">Reference proteome</keyword>
<dbReference type="GO" id="GO:0016757">
    <property type="term" value="F:glycosyltransferase activity"/>
    <property type="evidence" value="ECO:0007669"/>
    <property type="project" value="UniProtKB-KW"/>
</dbReference>
<dbReference type="Gene3D" id="3.90.550.10">
    <property type="entry name" value="Spore Coat Polysaccharide Biosynthesis Protein SpsA, Chain A"/>
    <property type="match status" value="1"/>
</dbReference>
<dbReference type="EMBL" id="LRAD01000042">
    <property type="protein sequence ID" value="KXZ59929.1"/>
    <property type="molecule type" value="Genomic_DNA"/>
</dbReference>
<proteinExistence type="predicted"/>
<accession>A0A150HCU2</accession>
<evidence type="ECO:0000259" key="1">
    <source>
        <dbReference type="Pfam" id="PF00535"/>
    </source>
</evidence>
<dbReference type="RefSeq" id="WP_061683385.1">
    <property type="nucleotide sequence ID" value="NZ_LRAD01000042.1"/>
</dbReference>
<keyword evidence="2" id="KW-0328">Glycosyltransferase</keyword>
<keyword evidence="2" id="KW-0808">Transferase</keyword>
<comment type="caution">
    <text evidence="2">The sequence shown here is derived from an EMBL/GenBank/DDBJ whole genome shotgun (WGS) entry which is preliminary data.</text>
</comment>
<evidence type="ECO:0000313" key="3">
    <source>
        <dbReference type="Proteomes" id="UP000075357"/>
    </source>
</evidence>
<organism evidence="2 3">
    <name type="scientific">Microbacterium laevaniformans</name>
    <dbReference type="NCBI Taxonomy" id="36807"/>
    <lineage>
        <taxon>Bacteria</taxon>
        <taxon>Bacillati</taxon>
        <taxon>Actinomycetota</taxon>
        <taxon>Actinomycetes</taxon>
        <taxon>Micrococcales</taxon>
        <taxon>Microbacteriaceae</taxon>
        <taxon>Microbacterium</taxon>
    </lineage>
</organism>
<dbReference type="EC" id="2.4.-.-" evidence="2"/>
<dbReference type="STRING" id="36807.Mlaev_02173"/>
<dbReference type="InterPro" id="IPR001173">
    <property type="entry name" value="Glyco_trans_2-like"/>
</dbReference>
<dbReference type="AlphaFoldDB" id="A0A150HCU2"/>